<dbReference type="InterPro" id="IPR014710">
    <property type="entry name" value="RmlC-like_jellyroll"/>
</dbReference>
<dbReference type="STRING" id="889378.Spiaf_1725"/>
<dbReference type="PROSITE" id="PS50042">
    <property type="entry name" value="CNMP_BINDING_3"/>
    <property type="match status" value="1"/>
</dbReference>
<dbReference type="KEGG" id="sfc:Spiaf_1725"/>
<feature type="domain" description="Cyclic nucleotide-binding" evidence="1">
    <location>
        <begin position="41"/>
        <end position="122"/>
    </location>
</feature>
<dbReference type="InterPro" id="IPR000595">
    <property type="entry name" value="cNMP-bd_dom"/>
</dbReference>
<protein>
    <submittedName>
        <fullName evidence="2">cAMP-binding protein</fullName>
    </submittedName>
</protein>
<reference evidence="3" key="1">
    <citation type="journal article" date="2013" name="Stand. Genomic Sci.">
        <title>Complete genome sequence of the halophilic bacterium Spirochaeta africana type strain (Z-7692(T)) from the alkaline Lake Magadi in the East African Rift.</title>
        <authorList>
            <person name="Liolos K."/>
            <person name="Abt B."/>
            <person name="Scheuner C."/>
            <person name="Teshima H."/>
            <person name="Held B."/>
            <person name="Lapidus A."/>
            <person name="Nolan M."/>
            <person name="Lucas S."/>
            <person name="Deshpande S."/>
            <person name="Cheng J.F."/>
            <person name="Tapia R."/>
            <person name="Goodwin L.A."/>
            <person name="Pitluck S."/>
            <person name="Pagani I."/>
            <person name="Ivanova N."/>
            <person name="Mavromatis K."/>
            <person name="Mikhailova N."/>
            <person name="Huntemann M."/>
            <person name="Pati A."/>
            <person name="Chen A."/>
            <person name="Palaniappan K."/>
            <person name="Land M."/>
            <person name="Rohde M."/>
            <person name="Tindall B.J."/>
            <person name="Detter J.C."/>
            <person name="Goker M."/>
            <person name="Bristow J."/>
            <person name="Eisen J.A."/>
            <person name="Markowitz V."/>
            <person name="Hugenholtz P."/>
            <person name="Woyke T."/>
            <person name="Klenk H.P."/>
            <person name="Kyrpides N.C."/>
        </authorList>
    </citation>
    <scope>NUCLEOTIDE SEQUENCE</scope>
    <source>
        <strain evidence="3">ATCC 700263 / DSM 8902 / Z-7692</strain>
    </source>
</reference>
<dbReference type="PROSITE" id="PS00889">
    <property type="entry name" value="CNMP_BINDING_2"/>
    <property type="match status" value="1"/>
</dbReference>
<dbReference type="InterPro" id="IPR018490">
    <property type="entry name" value="cNMP-bd_dom_sf"/>
</dbReference>
<evidence type="ECO:0000313" key="2">
    <source>
        <dbReference type="EMBL" id="AFG37782.1"/>
    </source>
</evidence>
<proteinExistence type="predicted"/>
<dbReference type="eggNOG" id="COG0664">
    <property type="taxonomic scope" value="Bacteria"/>
</dbReference>
<dbReference type="CDD" id="cd00038">
    <property type="entry name" value="CAP_ED"/>
    <property type="match status" value="1"/>
</dbReference>
<evidence type="ECO:0000313" key="3">
    <source>
        <dbReference type="Proteomes" id="UP000007383"/>
    </source>
</evidence>
<dbReference type="RefSeq" id="WP_014455765.1">
    <property type="nucleotide sequence ID" value="NC_017098.1"/>
</dbReference>
<dbReference type="SMART" id="SM00100">
    <property type="entry name" value="cNMP"/>
    <property type="match status" value="1"/>
</dbReference>
<dbReference type="OrthoDB" id="9810708at2"/>
<dbReference type="Gene3D" id="2.60.120.10">
    <property type="entry name" value="Jelly Rolls"/>
    <property type="match status" value="1"/>
</dbReference>
<dbReference type="Proteomes" id="UP000007383">
    <property type="component" value="Chromosome"/>
</dbReference>
<organism evidence="2 3">
    <name type="scientific">Spirochaeta africana (strain ATCC 700263 / DSM 8902 / Z-7692)</name>
    <dbReference type="NCBI Taxonomy" id="889378"/>
    <lineage>
        <taxon>Bacteria</taxon>
        <taxon>Pseudomonadati</taxon>
        <taxon>Spirochaetota</taxon>
        <taxon>Spirochaetia</taxon>
        <taxon>Spirochaetales</taxon>
        <taxon>Spirochaetaceae</taxon>
        <taxon>Spirochaeta</taxon>
    </lineage>
</organism>
<evidence type="ECO:0000259" key="1">
    <source>
        <dbReference type="PROSITE" id="PS50042"/>
    </source>
</evidence>
<dbReference type="EMBL" id="CP003282">
    <property type="protein sequence ID" value="AFG37782.1"/>
    <property type="molecule type" value="Genomic_DNA"/>
</dbReference>
<sequence length="166" mass="18146">MKSRESTIQRLQSITLFGELKDNPAALESIARICSINRTAAGKRVIKEGEVGTSLYIMNAGSVEIHKHTRAGDEYTVVQLDAGDNVFFGELALIDDDRRSATVVTTSDAEFLVIEKKDFLALGNAHPEIGLPVTRAIARIIAARLRKTTEDMLSIFDALVEEVQGS</sequence>
<dbReference type="AlphaFoldDB" id="H9UJT9"/>
<dbReference type="PANTHER" id="PTHR23011">
    <property type="entry name" value="CYCLIC NUCLEOTIDE-BINDING DOMAIN CONTAINING PROTEIN"/>
    <property type="match status" value="1"/>
</dbReference>
<dbReference type="InterPro" id="IPR018488">
    <property type="entry name" value="cNMP-bd_CS"/>
</dbReference>
<accession>H9UJT9</accession>
<name>H9UJT9_SPIAZ</name>
<dbReference type="PROSITE" id="PS00888">
    <property type="entry name" value="CNMP_BINDING_1"/>
    <property type="match status" value="1"/>
</dbReference>
<gene>
    <name evidence="2" type="ordered locus">Spiaf_1725</name>
</gene>
<keyword evidence="3" id="KW-1185">Reference proteome</keyword>
<dbReference type="PATRIC" id="fig|889378.3.peg.1712"/>
<dbReference type="SUPFAM" id="SSF51206">
    <property type="entry name" value="cAMP-binding domain-like"/>
    <property type="match status" value="1"/>
</dbReference>
<dbReference type="Pfam" id="PF00027">
    <property type="entry name" value="cNMP_binding"/>
    <property type="match status" value="1"/>
</dbReference>
<dbReference type="PRINTS" id="PR00103">
    <property type="entry name" value="CAMPKINASE"/>
</dbReference>
<dbReference type="HOGENOM" id="CLU_075053_16_0_12"/>
<dbReference type="PANTHER" id="PTHR23011:SF28">
    <property type="entry name" value="CYCLIC NUCLEOTIDE-BINDING DOMAIN CONTAINING PROTEIN"/>
    <property type="match status" value="1"/>
</dbReference>